<dbReference type="PROSITE" id="PS50054">
    <property type="entry name" value="TYR_PHOSPHATASE_DUAL"/>
    <property type="match status" value="1"/>
</dbReference>
<dbReference type="Proteomes" id="UP000192257">
    <property type="component" value="Unassembled WGS sequence"/>
</dbReference>
<dbReference type="GO" id="GO:0008330">
    <property type="term" value="F:protein tyrosine/threonine phosphatase activity"/>
    <property type="evidence" value="ECO:0007669"/>
    <property type="project" value="TreeGrafter"/>
</dbReference>
<dbReference type="Gene3D" id="3.90.190.10">
    <property type="entry name" value="Protein tyrosine phosphatase superfamily"/>
    <property type="match status" value="1"/>
</dbReference>
<evidence type="ECO:0000256" key="3">
    <source>
        <dbReference type="ARBA" id="ARBA00022801"/>
    </source>
</evidence>
<keyword evidence="3" id="KW-0378">Hydrolase</keyword>
<dbReference type="OrthoDB" id="426001at2759"/>
<dbReference type="SMART" id="SM00195">
    <property type="entry name" value="DSPc"/>
    <property type="match status" value="1"/>
</dbReference>
<dbReference type="GO" id="GO:0033550">
    <property type="term" value="F:MAP kinase tyrosine phosphatase activity"/>
    <property type="evidence" value="ECO:0007669"/>
    <property type="project" value="TreeGrafter"/>
</dbReference>
<evidence type="ECO:0000256" key="5">
    <source>
        <dbReference type="SAM" id="MobiDB-lite"/>
    </source>
</evidence>
<evidence type="ECO:0000313" key="9">
    <source>
        <dbReference type="Proteomes" id="UP000192257"/>
    </source>
</evidence>
<proteinExistence type="inferred from homology"/>
<comment type="caution">
    <text evidence="8">The sequence shown here is derived from an EMBL/GenBank/DDBJ whole genome shotgun (WGS) entry which is preliminary data.</text>
</comment>
<dbReference type="InterPro" id="IPR020422">
    <property type="entry name" value="TYR_PHOSPHATASE_DUAL_dom"/>
</dbReference>
<keyword evidence="9" id="KW-1185">Reference proteome</keyword>
<dbReference type="CDD" id="cd14498">
    <property type="entry name" value="DSP"/>
    <property type="match status" value="1"/>
</dbReference>
<organism evidence="8 9">
    <name type="scientific">Trypanosoma theileri</name>
    <dbReference type="NCBI Taxonomy" id="67003"/>
    <lineage>
        <taxon>Eukaryota</taxon>
        <taxon>Discoba</taxon>
        <taxon>Euglenozoa</taxon>
        <taxon>Kinetoplastea</taxon>
        <taxon>Metakinetoplastina</taxon>
        <taxon>Trypanosomatida</taxon>
        <taxon>Trypanosomatidae</taxon>
        <taxon>Trypanosoma</taxon>
    </lineage>
</organism>
<dbReference type="RefSeq" id="XP_028886056.1">
    <property type="nucleotide sequence ID" value="XM_029022398.1"/>
</dbReference>
<dbReference type="GO" id="GO:0043409">
    <property type="term" value="P:negative regulation of MAPK cascade"/>
    <property type="evidence" value="ECO:0007669"/>
    <property type="project" value="TreeGrafter"/>
</dbReference>
<dbReference type="GeneID" id="39982178"/>
<dbReference type="VEuPathDB" id="TriTrypDB:TM35_000042040"/>
<dbReference type="AlphaFoldDB" id="A0A1X0P6D0"/>
<dbReference type="PANTHER" id="PTHR10159:SF519">
    <property type="entry name" value="DUAL SPECIFICITY PROTEIN PHOSPHATASE MPK3"/>
    <property type="match status" value="1"/>
</dbReference>
<dbReference type="SUPFAM" id="SSF52799">
    <property type="entry name" value="(Phosphotyrosine protein) phosphatases II"/>
    <property type="match status" value="1"/>
</dbReference>
<dbReference type="Pfam" id="PF00782">
    <property type="entry name" value="DSPc"/>
    <property type="match status" value="1"/>
</dbReference>
<keyword evidence="4" id="KW-0904">Protein phosphatase</keyword>
<name>A0A1X0P6D0_9TRYP</name>
<evidence type="ECO:0000256" key="2">
    <source>
        <dbReference type="ARBA" id="ARBA00013064"/>
    </source>
</evidence>
<dbReference type="PROSITE" id="PS50056">
    <property type="entry name" value="TYR_PHOSPHATASE_2"/>
    <property type="match status" value="1"/>
</dbReference>
<sequence length="274" mass="30782">MAARSCTPPRDGASPDGTPFVCYHHLSDYRTEGGNSASSSEKSKNSNNSPCTPTRRYEGFCGQAVDFGVEQWSSQTMTPKNSRIETIHPSAALCTPQTMREELQLRSNLDAELSSVKLNYMWHTAPAVTPLVDGLYVGGFPDEETLDILRREGICTIINCCAGEYETHESVKAEFTVHDFSAEDQNDYLILYHCYDRFAEVVNEAKRLGSRVFVHCIAGINRSVTLCAAYIMQYHHMDPVTCVRLFRAQGRTDILRNVSFRHQLVDFYLNTLSA</sequence>
<protein>
    <recommendedName>
        <fullName evidence="2">protein-tyrosine-phosphatase</fullName>
        <ecNumber evidence="2">3.1.3.48</ecNumber>
    </recommendedName>
</protein>
<comment type="similarity">
    <text evidence="1">Belongs to the protein-tyrosine phosphatase family. Non-receptor class dual specificity subfamily.</text>
</comment>
<dbReference type="InterPro" id="IPR000340">
    <property type="entry name" value="Dual-sp_phosphatase_cat-dom"/>
</dbReference>
<feature type="region of interest" description="Disordered" evidence="5">
    <location>
        <begin position="31"/>
        <end position="52"/>
    </location>
</feature>
<evidence type="ECO:0000313" key="8">
    <source>
        <dbReference type="EMBL" id="ORC91990.1"/>
    </source>
</evidence>
<feature type="compositionally biased region" description="Low complexity" evidence="5">
    <location>
        <begin position="32"/>
        <end position="49"/>
    </location>
</feature>
<gene>
    <name evidence="8" type="ORF">TM35_000042040</name>
</gene>
<dbReference type="PANTHER" id="PTHR10159">
    <property type="entry name" value="DUAL SPECIFICITY PROTEIN PHOSPHATASE"/>
    <property type="match status" value="1"/>
</dbReference>
<feature type="domain" description="Tyrosine-protein phosphatase" evidence="6">
    <location>
        <begin position="127"/>
        <end position="273"/>
    </location>
</feature>
<dbReference type="InterPro" id="IPR000387">
    <property type="entry name" value="Tyr_Pase_dom"/>
</dbReference>
<dbReference type="EC" id="3.1.3.48" evidence="2"/>
<dbReference type="GO" id="GO:0017017">
    <property type="term" value="F:MAP kinase tyrosine/serine/threonine phosphatase activity"/>
    <property type="evidence" value="ECO:0007669"/>
    <property type="project" value="TreeGrafter"/>
</dbReference>
<evidence type="ECO:0000256" key="1">
    <source>
        <dbReference type="ARBA" id="ARBA00008601"/>
    </source>
</evidence>
<dbReference type="EMBL" id="NBCO01000004">
    <property type="protein sequence ID" value="ORC91990.1"/>
    <property type="molecule type" value="Genomic_DNA"/>
</dbReference>
<feature type="domain" description="Tyrosine specific protein phosphatases" evidence="7">
    <location>
        <begin position="196"/>
        <end position="249"/>
    </location>
</feature>
<dbReference type="GO" id="GO:0005737">
    <property type="term" value="C:cytoplasm"/>
    <property type="evidence" value="ECO:0007669"/>
    <property type="project" value="TreeGrafter"/>
</dbReference>
<evidence type="ECO:0000256" key="4">
    <source>
        <dbReference type="ARBA" id="ARBA00022912"/>
    </source>
</evidence>
<reference evidence="8 9" key="1">
    <citation type="submission" date="2017-03" db="EMBL/GenBank/DDBJ databases">
        <title>An alternative strategy for trypanosome survival in the mammalian bloodstream revealed through genome and transcriptome analysis of the ubiquitous bovine parasite Trypanosoma (Megatrypanum) theileri.</title>
        <authorList>
            <person name="Kelly S."/>
            <person name="Ivens A."/>
            <person name="Mott A."/>
            <person name="O'Neill E."/>
            <person name="Emms D."/>
            <person name="Macleod O."/>
            <person name="Voorheis P."/>
            <person name="Matthews J."/>
            <person name="Matthews K."/>
            <person name="Carrington M."/>
        </authorList>
    </citation>
    <scope>NUCLEOTIDE SEQUENCE [LARGE SCALE GENOMIC DNA]</scope>
    <source>
        <strain evidence="8">Edinburgh</strain>
    </source>
</reference>
<dbReference type="STRING" id="67003.A0A1X0P6D0"/>
<accession>A0A1X0P6D0</accession>
<evidence type="ECO:0000259" key="7">
    <source>
        <dbReference type="PROSITE" id="PS50056"/>
    </source>
</evidence>
<evidence type="ECO:0000259" key="6">
    <source>
        <dbReference type="PROSITE" id="PS50054"/>
    </source>
</evidence>
<dbReference type="InterPro" id="IPR029021">
    <property type="entry name" value="Prot-tyrosine_phosphatase-like"/>
</dbReference>